<dbReference type="EMBL" id="CP120988">
    <property type="protein sequence ID" value="WLQ54011.1"/>
    <property type="molecule type" value="Genomic_DNA"/>
</dbReference>
<accession>A0ABY9IH70</accession>
<dbReference type="PANTHER" id="PTHR11487">
    <property type="entry name" value="THIOESTERASE"/>
    <property type="match status" value="1"/>
</dbReference>
<evidence type="ECO:0000259" key="2">
    <source>
        <dbReference type="Pfam" id="PF00975"/>
    </source>
</evidence>
<keyword evidence="4" id="KW-1185">Reference proteome</keyword>
<organism evidence="3 4">
    <name type="scientific">Streptomyces poriferorum</name>
    <dbReference type="NCBI Taxonomy" id="2798799"/>
    <lineage>
        <taxon>Bacteria</taxon>
        <taxon>Bacillati</taxon>
        <taxon>Actinomycetota</taxon>
        <taxon>Actinomycetes</taxon>
        <taxon>Kitasatosporales</taxon>
        <taxon>Streptomycetaceae</taxon>
        <taxon>Streptomyces</taxon>
    </lineage>
</organism>
<name>A0ABY9IH70_9ACTN</name>
<dbReference type="Proteomes" id="UP001235744">
    <property type="component" value="Chromosome"/>
</dbReference>
<dbReference type="PANTHER" id="PTHR11487:SF0">
    <property type="entry name" value="S-ACYL FATTY ACID SYNTHASE THIOESTERASE, MEDIUM CHAIN"/>
    <property type="match status" value="1"/>
</dbReference>
<dbReference type="SUPFAM" id="SSF53474">
    <property type="entry name" value="alpha/beta-Hydrolases"/>
    <property type="match status" value="1"/>
</dbReference>
<gene>
    <name evidence="3" type="ORF">P8A19_00410</name>
</gene>
<evidence type="ECO:0000256" key="1">
    <source>
        <dbReference type="ARBA" id="ARBA00007169"/>
    </source>
</evidence>
<dbReference type="Pfam" id="PF00975">
    <property type="entry name" value="Thioesterase"/>
    <property type="match status" value="1"/>
</dbReference>
<dbReference type="InterPro" id="IPR012223">
    <property type="entry name" value="TEII"/>
</dbReference>
<dbReference type="RefSeq" id="WP_306072543.1">
    <property type="nucleotide sequence ID" value="NZ_CP120988.1"/>
</dbReference>
<keyword evidence="3" id="KW-0378">Hydrolase</keyword>
<evidence type="ECO:0000313" key="4">
    <source>
        <dbReference type="Proteomes" id="UP001235744"/>
    </source>
</evidence>
<feature type="domain" description="Thioesterase" evidence="2">
    <location>
        <begin position="22"/>
        <end position="248"/>
    </location>
</feature>
<dbReference type="InterPro" id="IPR029058">
    <property type="entry name" value="AB_hydrolase_fold"/>
</dbReference>
<dbReference type="GO" id="GO:0016787">
    <property type="term" value="F:hydrolase activity"/>
    <property type="evidence" value="ECO:0007669"/>
    <property type="project" value="UniProtKB-KW"/>
</dbReference>
<sequence length="285" mass="30952">MVSTSLTEAIVRVTKSSVEPLRLFCFHHAGGHEKSSFMGWQRKLGDLAEVVPVRLPYDDVSSPAGRGAGSPDVARMIERINAEIDPWAGTPHVFYGHSMGALVAYQVTRLRQKLALPLPERLLVGAYPGPHLRHRLTGATRLPDTALRALLPEQPAHRSQSVRKALEQTAMTRLRAHLGICDAAVSVPGREAEAAPPAGSRPLLCPIDVFTGRGDAMVTPAGAAAWRLHTQAGCRVHQMPGGHFFTRDSAESKNAFFARLAVILAECVPATSGDFRDRQHRMASR</sequence>
<protein>
    <submittedName>
        <fullName evidence="3">Alpha/beta fold hydrolase</fullName>
    </submittedName>
</protein>
<dbReference type="Gene3D" id="3.40.50.1820">
    <property type="entry name" value="alpha/beta hydrolase"/>
    <property type="match status" value="1"/>
</dbReference>
<proteinExistence type="inferred from homology"/>
<dbReference type="InterPro" id="IPR001031">
    <property type="entry name" value="Thioesterase"/>
</dbReference>
<comment type="similarity">
    <text evidence="1">Belongs to the thioesterase family.</text>
</comment>
<evidence type="ECO:0000313" key="3">
    <source>
        <dbReference type="EMBL" id="WLQ54011.1"/>
    </source>
</evidence>
<reference evidence="3 4" key="1">
    <citation type="submission" date="2023-03" db="EMBL/GenBank/DDBJ databases">
        <title>Isolation and description of six Streptomyces strains from soil environments, able to metabolize different microbial glucans.</title>
        <authorList>
            <person name="Widen T."/>
            <person name="Larsbrink J."/>
        </authorList>
    </citation>
    <scope>NUCLEOTIDE SEQUENCE [LARGE SCALE GENOMIC DNA]</scope>
    <source>
        <strain evidence="3 4">Alt2</strain>
    </source>
</reference>